<evidence type="ECO:0000256" key="1">
    <source>
        <dbReference type="SAM" id="MobiDB-lite"/>
    </source>
</evidence>
<gene>
    <name evidence="2" type="ORF">N7460_008163</name>
</gene>
<organism evidence="2 3">
    <name type="scientific">Penicillium canescens</name>
    <dbReference type="NCBI Taxonomy" id="5083"/>
    <lineage>
        <taxon>Eukaryota</taxon>
        <taxon>Fungi</taxon>
        <taxon>Dikarya</taxon>
        <taxon>Ascomycota</taxon>
        <taxon>Pezizomycotina</taxon>
        <taxon>Eurotiomycetes</taxon>
        <taxon>Eurotiomycetidae</taxon>
        <taxon>Eurotiales</taxon>
        <taxon>Aspergillaceae</taxon>
        <taxon>Penicillium</taxon>
    </lineage>
</organism>
<dbReference type="AlphaFoldDB" id="A0AAD6I9G4"/>
<protein>
    <submittedName>
        <fullName evidence="2">Uncharacterized protein</fullName>
    </submittedName>
</protein>
<reference evidence="2" key="2">
    <citation type="submission" date="2023-01" db="EMBL/GenBank/DDBJ databases">
        <authorList>
            <person name="Petersen C."/>
        </authorList>
    </citation>
    <scope>NUCLEOTIDE SEQUENCE</scope>
    <source>
        <strain evidence="2">IBT 15450</strain>
    </source>
</reference>
<feature type="region of interest" description="Disordered" evidence="1">
    <location>
        <begin position="1"/>
        <end position="35"/>
    </location>
</feature>
<dbReference type="EMBL" id="JAQJZL010000009">
    <property type="protein sequence ID" value="KAJ6038392.1"/>
    <property type="molecule type" value="Genomic_DNA"/>
</dbReference>
<sequence>MADSALPNFYRHYSGNNDDDNTSLPSTEKGPDEPPLVVSEIGCDLVTLQWISGRSHAALRNDSSSNIHIASIQEGATDVWYIDTVLHPSLNARCIGLRVWIP</sequence>
<comment type="caution">
    <text evidence="2">The sequence shown here is derived from an EMBL/GenBank/DDBJ whole genome shotgun (WGS) entry which is preliminary data.</text>
</comment>
<reference evidence="2" key="1">
    <citation type="journal article" date="2023" name="IMA Fungus">
        <title>Comparative genomic study of the Penicillium genus elucidates a diverse pangenome and 15 lateral gene transfer events.</title>
        <authorList>
            <person name="Petersen C."/>
            <person name="Sorensen T."/>
            <person name="Nielsen M.R."/>
            <person name="Sondergaard T.E."/>
            <person name="Sorensen J.L."/>
            <person name="Fitzpatrick D.A."/>
            <person name="Frisvad J.C."/>
            <person name="Nielsen K.L."/>
        </authorList>
    </citation>
    <scope>NUCLEOTIDE SEQUENCE</scope>
    <source>
        <strain evidence="2">IBT 15450</strain>
    </source>
</reference>
<proteinExistence type="predicted"/>
<dbReference type="Proteomes" id="UP001219568">
    <property type="component" value="Unassembled WGS sequence"/>
</dbReference>
<evidence type="ECO:0000313" key="3">
    <source>
        <dbReference type="Proteomes" id="UP001219568"/>
    </source>
</evidence>
<keyword evidence="3" id="KW-1185">Reference proteome</keyword>
<accession>A0AAD6I9G4</accession>
<evidence type="ECO:0000313" key="2">
    <source>
        <dbReference type="EMBL" id="KAJ6038392.1"/>
    </source>
</evidence>
<name>A0AAD6I9G4_PENCN</name>